<feature type="domain" description="Histidine kinase" evidence="7">
    <location>
        <begin position="1"/>
        <end position="150"/>
    </location>
</feature>
<evidence type="ECO:0000313" key="8">
    <source>
        <dbReference type="EMBL" id="AXG10414.1"/>
    </source>
</evidence>
<evidence type="ECO:0000256" key="3">
    <source>
        <dbReference type="ARBA" id="ARBA00022679"/>
    </source>
</evidence>
<feature type="compositionally biased region" description="Low complexity" evidence="6">
    <location>
        <begin position="195"/>
        <end position="206"/>
    </location>
</feature>
<evidence type="ECO:0000259" key="7">
    <source>
        <dbReference type="PROSITE" id="PS50109"/>
    </source>
</evidence>
<dbReference type="InterPro" id="IPR005467">
    <property type="entry name" value="His_kinase_dom"/>
</dbReference>
<dbReference type="InterPro" id="IPR036890">
    <property type="entry name" value="HATPase_C_sf"/>
</dbReference>
<evidence type="ECO:0000256" key="4">
    <source>
        <dbReference type="ARBA" id="ARBA00022777"/>
    </source>
</evidence>
<evidence type="ECO:0000256" key="5">
    <source>
        <dbReference type="ARBA" id="ARBA00023012"/>
    </source>
</evidence>
<evidence type="ECO:0000313" key="9">
    <source>
        <dbReference type="Proteomes" id="UP000252985"/>
    </source>
</evidence>
<dbReference type="PROSITE" id="PS50109">
    <property type="entry name" value="HIS_KIN"/>
    <property type="match status" value="1"/>
</dbReference>
<dbReference type="InterPro" id="IPR003594">
    <property type="entry name" value="HATPase_dom"/>
</dbReference>
<dbReference type="Proteomes" id="UP000252985">
    <property type="component" value="Chromosome"/>
</dbReference>
<dbReference type="PANTHER" id="PTHR43711:SF1">
    <property type="entry name" value="HISTIDINE KINASE 1"/>
    <property type="match status" value="1"/>
</dbReference>
<dbReference type="Pfam" id="PF00512">
    <property type="entry name" value="HisKA"/>
    <property type="match status" value="1"/>
</dbReference>
<reference evidence="8 9" key="1">
    <citation type="submission" date="2018-07" db="EMBL/GenBank/DDBJ databases">
        <title>Genome sequences of Haloplanus sp. CBA1112.</title>
        <authorList>
            <person name="Kim Y.B."/>
            <person name="Roh S.W."/>
        </authorList>
    </citation>
    <scope>NUCLEOTIDE SEQUENCE [LARGE SCALE GENOMIC DNA]</scope>
    <source>
        <strain evidence="8 9">CBA1112</strain>
    </source>
</reference>
<proteinExistence type="predicted"/>
<feature type="region of interest" description="Disordered" evidence="6">
    <location>
        <begin position="139"/>
        <end position="232"/>
    </location>
</feature>
<dbReference type="EMBL" id="CP031148">
    <property type="protein sequence ID" value="AXG10414.1"/>
    <property type="molecule type" value="Genomic_DNA"/>
</dbReference>
<dbReference type="InterPro" id="IPR050736">
    <property type="entry name" value="Sensor_HK_Regulatory"/>
</dbReference>
<dbReference type="KEGG" id="haq:DU484_11485"/>
<evidence type="ECO:0000256" key="1">
    <source>
        <dbReference type="ARBA" id="ARBA00000085"/>
    </source>
</evidence>
<dbReference type="EC" id="2.7.13.3" evidence="2"/>
<evidence type="ECO:0000256" key="2">
    <source>
        <dbReference type="ARBA" id="ARBA00012438"/>
    </source>
</evidence>
<accession>A0A345EDZ2</accession>
<dbReference type="AlphaFoldDB" id="A0A345EDZ2"/>
<dbReference type="Gene3D" id="3.30.565.10">
    <property type="entry name" value="Histidine kinase-like ATPase, C-terminal domain"/>
    <property type="match status" value="1"/>
</dbReference>
<organism evidence="8 9">
    <name type="scientific">Haloplanus rubicundus</name>
    <dbReference type="NCBI Taxonomy" id="1547898"/>
    <lineage>
        <taxon>Archaea</taxon>
        <taxon>Methanobacteriati</taxon>
        <taxon>Methanobacteriota</taxon>
        <taxon>Stenosarchaea group</taxon>
        <taxon>Halobacteria</taxon>
        <taxon>Halobacteriales</taxon>
        <taxon>Haloferacaceae</taxon>
        <taxon>Haloplanus</taxon>
    </lineage>
</organism>
<keyword evidence="5" id="KW-0902">Two-component regulatory system</keyword>
<keyword evidence="3" id="KW-0808">Transferase</keyword>
<protein>
    <recommendedName>
        <fullName evidence="2">histidine kinase</fullName>
        <ecNumber evidence="2">2.7.13.3</ecNumber>
    </recommendedName>
</protein>
<sequence>MRNPLNVADGHLDIARRECESPHLETTARSLAQMNDLLEDLLTLARTGETIDELTAVDFADVVDASSSNVATMRTTVAVAGSARIRCDPSRLKEAMENLLRNAVEHGSAGNRSETGDAVEHNEASVRITAGVLPDRTGVYVEDDGAGIPPRSRIGYSRAATRRSKLGRVSDCPSSKKSSKPTAGPSALGLARAVAPGSKSPASSSSTERRSDAPDASNRPGPSGAVDRGNNV</sequence>
<dbReference type="SUPFAM" id="SSF55874">
    <property type="entry name" value="ATPase domain of HSP90 chaperone/DNA topoisomerase II/histidine kinase"/>
    <property type="match status" value="1"/>
</dbReference>
<dbReference type="CDD" id="cd00082">
    <property type="entry name" value="HisKA"/>
    <property type="match status" value="1"/>
</dbReference>
<dbReference type="InterPro" id="IPR003661">
    <property type="entry name" value="HisK_dim/P_dom"/>
</dbReference>
<dbReference type="PANTHER" id="PTHR43711">
    <property type="entry name" value="TWO-COMPONENT HISTIDINE KINASE"/>
    <property type="match status" value="1"/>
</dbReference>
<dbReference type="Pfam" id="PF02518">
    <property type="entry name" value="HATPase_c"/>
    <property type="match status" value="1"/>
</dbReference>
<dbReference type="GO" id="GO:0000155">
    <property type="term" value="F:phosphorelay sensor kinase activity"/>
    <property type="evidence" value="ECO:0007669"/>
    <property type="project" value="InterPro"/>
</dbReference>
<comment type="catalytic activity">
    <reaction evidence="1">
        <text>ATP + protein L-histidine = ADP + protein N-phospho-L-histidine.</text>
        <dbReference type="EC" id="2.7.13.3"/>
    </reaction>
</comment>
<name>A0A345EDZ2_9EURY</name>
<gene>
    <name evidence="8" type="ORF">DU484_11485</name>
</gene>
<evidence type="ECO:0000256" key="6">
    <source>
        <dbReference type="SAM" id="MobiDB-lite"/>
    </source>
</evidence>
<keyword evidence="4 8" id="KW-0418">Kinase</keyword>